<protein>
    <submittedName>
        <fullName evidence="1">Spo0E like sporulation regulatory protein</fullName>
    </submittedName>
</protein>
<evidence type="ECO:0000313" key="2">
    <source>
        <dbReference type="Proteomes" id="UP000198853"/>
    </source>
</evidence>
<dbReference type="AlphaFoldDB" id="A0A1G8RPM1"/>
<reference evidence="1 2" key="1">
    <citation type="submission" date="2016-10" db="EMBL/GenBank/DDBJ databases">
        <authorList>
            <person name="de Groot N.N."/>
        </authorList>
    </citation>
    <scope>NUCLEOTIDE SEQUENCE [LARGE SCALE GENOMIC DNA]</scope>
    <source>
        <strain evidence="1 2">DSM 21771</strain>
    </source>
</reference>
<dbReference type="InterPro" id="IPR037208">
    <property type="entry name" value="Spo0E-like_sf"/>
</dbReference>
<dbReference type="InterPro" id="IPR018540">
    <property type="entry name" value="Spo0E-like"/>
</dbReference>
<evidence type="ECO:0000313" key="1">
    <source>
        <dbReference type="EMBL" id="SDJ18896.1"/>
    </source>
</evidence>
<accession>A0A1G8RPM1</accession>
<dbReference type="Pfam" id="PF09388">
    <property type="entry name" value="SpoOE-like"/>
    <property type="match status" value="1"/>
</dbReference>
<dbReference type="GO" id="GO:0043937">
    <property type="term" value="P:regulation of sporulation"/>
    <property type="evidence" value="ECO:0007669"/>
    <property type="project" value="InterPro"/>
</dbReference>
<proteinExistence type="predicted"/>
<keyword evidence="2" id="KW-1185">Reference proteome</keyword>
<dbReference type="OrthoDB" id="1684493at2"/>
<organism evidence="1 2">
    <name type="scientific">Natribacillus halophilus</name>
    <dbReference type="NCBI Taxonomy" id="549003"/>
    <lineage>
        <taxon>Bacteria</taxon>
        <taxon>Bacillati</taxon>
        <taxon>Bacillota</taxon>
        <taxon>Bacilli</taxon>
        <taxon>Bacillales</taxon>
        <taxon>Bacillaceae</taxon>
        <taxon>Natribacillus</taxon>
    </lineage>
</organism>
<dbReference type="RefSeq" id="WP_090399614.1">
    <property type="nucleotide sequence ID" value="NZ_FNEN01000019.1"/>
</dbReference>
<dbReference type="Proteomes" id="UP000198853">
    <property type="component" value="Unassembled WGS sequence"/>
</dbReference>
<dbReference type="SUPFAM" id="SSF140500">
    <property type="entry name" value="BAS1536-like"/>
    <property type="match status" value="1"/>
</dbReference>
<gene>
    <name evidence="1" type="ORF">SAMN04488123_11947</name>
</gene>
<sequence length="53" mass="6202">MNNLGVIESHKEEDIEQLRTKMVDAASTYGMEHPLVLYYSRQIDRKHTALLKK</sequence>
<name>A0A1G8RPM1_9BACI</name>
<dbReference type="InterPro" id="IPR036638">
    <property type="entry name" value="HLH_DNA-bd_sf"/>
</dbReference>
<dbReference type="EMBL" id="FNEN01000019">
    <property type="protein sequence ID" value="SDJ18896.1"/>
    <property type="molecule type" value="Genomic_DNA"/>
</dbReference>
<dbReference type="Gene3D" id="4.10.280.10">
    <property type="entry name" value="Helix-loop-helix DNA-binding domain"/>
    <property type="match status" value="1"/>
</dbReference>
<dbReference type="GO" id="GO:0046983">
    <property type="term" value="F:protein dimerization activity"/>
    <property type="evidence" value="ECO:0007669"/>
    <property type="project" value="InterPro"/>
</dbReference>